<keyword evidence="2" id="KW-1185">Reference proteome</keyword>
<dbReference type="Proteomes" id="UP001057402">
    <property type="component" value="Chromosome 7"/>
</dbReference>
<name>A0ACB9NSS7_9MYRT</name>
<dbReference type="EMBL" id="CM042886">
    <property type="protein sequence ID" value="KAI4339111.1"/>
    <property type="molecule type" value="Genomic_DNA"/>
</dbReference>
<sequence>MDSTTRFDFRPPQFSEDFIWLPDWLEQRHSQPLGDGNECERPPERIVDGGNLEGPQRNDDARCEDFQLFLSGEDSSQIKFSPCPAKENHFYLRLSFTGSSQRSESQATDEVDKLIRSSKDFPVEKYRSTSQPSAKTSAKSNSCRKPRSHVKDDDLDASIELSIAASEAVVIHELVESEPAVRPLPMESVMEVVMRVKEARLQEIDDTYDVLMEDACADDSLRDLDDLTMLDAFKDVGFPMVIPDESEIRDADVSQVQETPVAKILNTIDWEKKCLDTRCGDRGGSGLSDSLAAIPFEEQPKENFVLESINCEITSDVCKELPSKGSLLLLNEKGMDAAVREKQNMTICIPKLFVCETSFLSESADVAQDQNSEAHNPGSYIGETSEVHVFLHDPHDVTSNCMAFSQEVVGSSCTSLGDPLCSVVPCSIPNEMNDMLRLPACRGTLENSSDPQALFGSGNLPKTTRERNDIAKDSLEPEDDYHNQTGYRRSFLSLKTFSVVSSSRENRLENVPILPGYSGSTPPTDSYNYNRRLTGKLFGEGTSAGANVDVDDLNNIKHSTGKILRNESISGDCMKDAANLLLYEKQERKLPHITGDRKMHLCPQAFNCLAKVCSQRDEEKLILTPPNSIKICQRKKFLQIKLPHNYLKFRKAPRKRVRFSGVDMEIPVSKHSGEVLSVHNKCMVKRSAKRPNHYDSQADQDMKNLARVISSYATPLLFDGIGFLLTGFSRCREKEIEALIHKHGGVVIFDVPSINMRGKSASNVIFEKCLVVVSPKKLKTTKFLYGCAVGALLLKLSWIMDSIAAGCTLPPEDYRILPDRRDTLIIEAKSFSGCSAGCIFSTVGFVLHGKRGFFMKYSKVIKHGGGEAYGNLHQLIQRLDDGKLSTGIIVTELDKRPSRHLHQCAVEREIVMMVNVHYLFKALIKQHEISLYARLYLLLICLKSFRAAIKLAHRMLVFWRAPFSIQGKLARAILLNLSGGKVIMIVHLPPQFQNFTLSDSSRFVRRSDRGVDLIASLCKIYETSEDEVKKTLEAANNLISVILKKKPSFASGCKPENLQDVDSDGLIYFEDLMGKSSLSSSISALGKDYENAVRKGELDERVFLNEEDSLLGLGTLSGGAINMIGTMRKFDAFSSPSKTITSPLSPFRSPSAIINDTVGGSNSVRLASATPVSTAMTTAKWLRTVVSPLPSEPSTELKKFLASCDKDVTDDVIRRVHVILEAIFPNPVGEQSITGGLPSANLMDNIWAEQRRLEAMKLYYRVLEAMCRAEAQILHSSNLTSLLINDRFHRCILACSAELVLATHKTLTMLFPAVLERTGITAFDLSKVIESFIRHEESLPRELRRHLNTLEEQLLERMVWEKGSLMYNSAQPALQKNEASGQNGDIRSPKRTCADYRSGLVERNSFTSPVKDRLLAFSGMKSKLPPPPLQSVFASPTRPHPGGGETRAETEISILFTKITKLAATSLFFNCHIDRIILCCFYVVAKISQTSLTFKEIINNYRKQPHCNPQVFRNVFVDWSSAPWNGKSEHDHVDIITFYNEMFIPSMKPLLVELGPGRSLRNNGVTEVGSKNDVQRPGSPNMSTFPNLPDMSPKKNSASHNVYVSPLRSSNMDALISHSSRSYYACVGESTNAYQSPSKDLAAINDRINGNHRRVRGTLNFDADAGLVSDLVVANSLCLQKGSCASPSGSSVAEQPAS</sequence>
<gene>
    <name evidence="1" type="ORF">MLD38_024085</name>
</gene>
<evidence type="ECO:0000313" key="1">
    <source>
        <dbReference type="EMBL" id="KAI4339111.1"/>
    </source>
</evidence>
<comment type="caution">
    <text evidence="1">The sequence shown here is derived from an EMBL/GenBank/DDBJ whole genome shotgun (WGS) entry which is preliminary data.</text>
</comment>
<accession>A0ACB9NSS7</accession>
<reference evidence="2" key="1">
    <citation type="journal article" date="2023" name="Front. Plant Sci.">
        <title>Chromosomal-level genome assembly of Melastoma candidum provides insights into trichome evolution.</title>
        <authorList>
            <person name="Zhong Y."/>
            <person name="Wu W."/>
            <person name="Sun C."/>
            <person name="Zou P."/>
            <person name="Liu Y."/>
            <person name="Dai S."/>
            <person name="Zhou R."/>
        </authorList>
    </citation>
    <scope>NUCLEOTIDE SEQUENCE [LARGE SCALE GENOMIC DNA]</scope>
</reference>
<organism evidence="1 2">
    <name type="scientific">Melastoma candidum</name>
    <dbReference type="NCBI Taxonomy" id="119954"/>
    <lineage>
        <taxon>Eukaryota</taxon>
        <taxon>Viridiplantae</taxon>
        <taxon>Streptophyta</taxon>
        <taxon>Embryophyta</taxon>
        <taxon>Tracheophyta</taxon>
        <taxon>Spermatophyta</taxon>
        <taxon>Magnoliopsida</taxon>
        <taxon>eudicotyledons</taxon>
        <taxon>Gunneridae</taxon>
        <taxon>Pentapetalae</taxon>
        <taxon>rosids</taxon>
        <taxon>malvids</taxon>
        <taxon>Myrtales</taxon>
        <taxon>Melastomataceae</taxon>
        <taxon>Melastomatoideae</taxon>
        <taxon>Melastomateae</taxon>
        <taxon>Melastoma</taxon>
    </lineage>
</organism>
<protein>
    <submittedName>
        <fullName evidence="1">Uncharacterized protein</fullName>
    </submittedName>
</protein>
<evidence type="ECO:0000313" key="2">
    <source>
        <dbReference type="Proteomes" id="UP001057402"/>
    </source>
</evidence>
<proteinExistence type="predicted"/>